<dbReference type="Pfam" id="PF00358">
    <property type="entry name" value="PTS_EIIA_1"/>
    <property type="match status" value="1"/>
</dbReference>
<dbReference type="InterPro" id="IPR013013">
    <property type="entry name" value="PTS_EIIC_1"/>
</dbReference>
<evidence type="ECO:0000256" key="3">
    <source>
        <dbReference type="ARBA" id="ARBA00022475"/>
    </source>
</evidence>
<accession>A0AAU9CVH9</accession>
<keyword evidence="10 12" id="KW-0472">Membrane</keyword>
<protein>
    <submittedName>
        <fullName evidence="16">PTS beta-glucoside transporter subunit EIIBCA</fullName>
    </submittedName>
</protein>
<dbReference type="FunFam" id="2.70.70.10:FF:000001">
    <property type="entry name" value="PTS system glucose-specific IIA component"/>
    <property type="match status" value="1"/>
</dbReference>
<dbReference type="GO" id="GO:0016301">
    <property type="term" value="F:kinase activity"/>
    <property type="evidence" value="ECO:0007669"/>
    <property type="project" value="UniProtKB-KW"/>
</dbReference>
<dbReference type="PROSITE" id="PS51098">
    <property type="entry name" value="PTS_EIIB_TYPE_1"/>
    <property type="match status" value="1"/>
</dbReference>
<comment type="subcellular location">
    <subcellularLocation>
        <location evidence="1">Cell membrane</location>
        <topology evidence="1">Multi-pass membrane protein</topology>
    </subcellularLocation>
</comment>
<feature type="domain" description="PTS EIIC type-1" evidence="15">
    <location>
        <begin position="104"/>
        <end position="462"/>
    </location>
</feature>
<dbReference type="GO" id="GO:0005886">
    <property type="term" value="C:plasma membrane"/>
    <property type="evidence" value="ECO:0007669"/>
    <property type="project" value="UniProtKB-SubCell"/>
</dbReference>
<dbReference type="SUPFAM" id="SSF51261">
    <property type="entry name" value="Duplicated hybrid motif"/>
    <property type="match status" value="1"/>
</dbReference>
<dbReference type="GO" id="GO:0015771">
    <property type="term" value="P:trehalose transport"/>
    <property type="evidence" value="ECO:0007669"/>
    <property type="project" value="TreeGrafter"/>
</dbReference>
<evidence type="ECO:0000256" key="1">
    <source>
        <dbReference type="ARBA" id="ARBA00004651"/>
    </source>
</evidence>
<dbReference type="Gene3D" id="2.70.70.10">
    <property type="entry name" value="Glucose Permease (Domain IIA)"/>
    <property type="match status" value="1"/>
</dbReference>
<keyword evidence="5" id="KW-0808">Transferase</keyword>
<dbReference type="PROSITE" id="PS01035">
    <property type="entry name" value="PTS_EIIB_TYPE_1_CYS"/>
    <property type="match status" value="1"/>
</dbReference>
<dbReference type="PANTHER" id="PTHR30175">
    <property type="entry name" value="PHOSPHOTRANSFERASE SYSTEM TRANSPORT PROTEIN"/>
    <property type="match status" value="1"/>
</dbReference>
<gene>
    <name evidence="16" type="ORF">XA3_04300</name>
</gene>
<dbReference type="InterPro" id="IPR018113">
    <property type="entry name" value="PTrfase_EIIB_Cys"/>
</dbReference>
<dbReference type="AlphaFoldDB" id="A0AAU9CVH9"/>
<evidence type="ECO:0000313" key="17">
    <source>
        <dbReference type="Proteomes" id="UP001321861"/>
    </source>
</evidence>
<feature type="domain" description="PTS EIIA type-1" evidence="13">
    <location>
        <begin position="472"/>
        <end position="576"/>
    </location>
</feature>
<evidence type="ECO:0000256" key="5">
    <source>
        <dbReference type="ARBA" id="ARBA00022679"/>
    </source>
</evidence>
<evidence type="ECO:0000259" key="14">
    <source>
        <dbReference type="PROSITE" id="PS51098"/>
    </source>
</evidence>
<dbReference type="GO" id="GO:0090589">
    <property type="term" value="F:protein-phosphocysteine-trehalose phosphotransferase system transporter activity"/>
    <property type="evidence" value="ECO:0007669"/>
    <property type="project" value="TreeGrafter"/>
</dbReference>
<dbReference type="NCBIfam" id="TIGR01995">
    <property type="entry name" value="PTS-II-ABC-beta"/>
    <property type="match status" value="1"/>
</dbReference>
<dbReference type="SUPFAM" id="SSF55604">
    <property type="entry name" value="Glucose permease domain IIB"/>
    <property type="match status" value="1"/>
</dbReference>
<dbReference type="NCBIfam" id="TIGR00830">
    <property type="entry name" value="PTBA"/>
    <property type="match status" value="1"/>
</dbReference>
<dbReference type="InterPro" id="IPR011297">
    <property type="entry name" value="PTS_IIABC_b_glu"/>
</dbReference>
<dbReference type="PROSITE" id="PS51093">
    <property type="entry name" value="PTS_EIIA_TYPE_1"/>
    <property type="match status" value="1"/>
</dbReference>
<dbReference type="InterPro" id="IPR001127">
    <property type="entry name" value="PTS_EIIA_1_perm"/>
</dbReference>
<keyword evidence="8" id="KW-0418">Kinase</keyword>
<feature type="transmembrane region" description="Helical" evidence="12">
    <location>
        <begin position="423"/>
        <end position="447"/>
    </location>
</feature>
<dbReference type="InterPro" id="IPR036878">
    <property type="entry name" value="Glu_permease_IIB"/>
</dbReference>
<dbReference type="Pfam" id="PF02378">
    <property type="entry name" value="PTS_EIIC"/>
    <property type="match status" value="1"/>
</dbReference>
<evidence type="ECO:0000256" key="4">
    <source>
        <dbReference type="ARBA" id="ARBA00022597"/>
    </source>
</evidence>
<dbReference type="PANTHER" id="PTHR30175:SF1">
    <property type="entry name" value="PTS SYSTEM ARBUTIN-, CELLOBIOSE-, AND SALICIN-SPECIFIC EIIBC COMPONENT-RELATED"/>
    <property type="match status" value="1"/>
</dbReference>
<dbReference type="KEGG" id="xap:XA3_04300"/>
<keyword evidence="2" id="KW-0813">Transport</keyword>
<feature type="transmembrane region" description="Helical" evidence="12">
    <location>
        <begin position="379"/>
        <end position="403"/>
    </location>
</feature>
<feature type="transmembrane region" description="Helical" evidence="12">
    <location>
        <begin position="173"/>
        <end position="191"/>
    </location>
</feature>
<evidence type="ECO:0000256" key="7">
    <source>
        <dbReference type="ARBA" id="ARBA00022692"/>
    </source>
</evidence>
<feature type="transmembrane region" description="Helical" evidence="12">
    <location>
        <begin position="197"/>
        <end position="223"/>
    </location>
</feature>
<dbReference type="InterPro" id="IPR050558">
    <property type="entry name" value="PTS_Sugar-Specific_Components"/>
</dbReference>
<keyword evidence="6" id="KW-0598">Phosphotransferase system</keyword>
<dbReference type="CDD" id="cd00212">
    <property type="entry name" value="PTS_IIB_glc"/>
    <property type="match status" value="1"/>
</dbReference>
<proteinExistence type="predicted"/>
<sequence>MSSNKEVTDQIMKYVGGVENVTNLYHCATRLRFNLVDKSKFDIKALENIPEVLSAVDSGDEAQIVIGGNVGAYYQEIMKNYQIQEHGDNNNDSKETNIFKRMLNAIVSIMSPIIVALIAGGMFKVLLAILVLFGLNKESVNYQILNFMADAAFYFLPFMLASSAAKRFRTNQYLAMMIAGVMLHPSFTAMVTAKNPIALFGMPIRLVSYGSSVIPIILVVWFMSYVDRFAEKYIPNVVKTMLKPLLIVLITAPVALIIIGPIGSLLGDGLFEIVNFLNKYAPWLIPLLMGAFNPLLVMVGMHISLLPIATTQFAKYGYENISGPGSLASNLAQAGAALAISFKEKNLKAREVAISATITAFSGITEPALYGITLKYKRVLGCVMAAGGIAGLYAGITKVVRYAFGAPGVFTLPIFIGKNPNNFLNACITAVIAVVLSFVFTYFFAVIEEPEHNQELKPVVEGTIIPLSEVNDQVFASESLGSGIAIEPSSSIITAPVAAKITMIYPTGHAIGLTDDKGQEFLIHVGIDTTKLKGKGFKTLVKENQRVEVGEPLIEVDFDLIREEGYDPTVILIAINTKHDQIVLNDQNKVSLITE</sequence>
<name>A0AAU9CVH9_9LACO</name>
<dbReference type="PROSITE" id="PS51103">
    <property type="entry name" value="PTS_EIIC_TYPE_1"/>
    <property type="match status" value="1"/>
</dbReference>
<evidence type="ECO:0000256" key="2">
    <source>
        <dbReference type="ARBA" id="ARBA00022448"/>
    </source>
</evidence>
<dbReference type="InterPro" id="IPR003352">
    <property type="entry name" value="PTS_EIIC"/>
</dbReference>
<keyword evidence="4" id="KW-0762">Sugar transport</keyword>
<keyword evidence="9 12" id="KW-1133">Transmembrane helix</keyword>
<feature type="domain" description="PTS EIIB type-1" evidence="14">
    <location>
        <begin position="5"/>
        <end position="87"/>
    </location>
</feature>
<reference evidence="16 17" key="1">
    <citation type="journal article" date="2023" name="Microbiol. Spectr.">
        <title>Symbiosis of Carpenter Bees with Uncharacterized Lactic Acid Bacteria Showing NAD Auxotrophy.</title>
        <authorList>
            <person name="Kawasaki S."/>
            <person name="Ozawa K."/>
            <person name="Mori T."/>
            <person name="Yamamoto A."/>
            <person name="Ito M."/>
            <person name="Ohkuma M."/>
            <person name="Sakamoto M."/>
            <person name="Matsutani M."/>
        </authorList>
    </citation>
    <scope>NUCLEOTIDE SEQUENCE [LARGE SCALE GENOMIC DNA]</scope>
    <source>
        <strain evidence="16 17">XA3</strain>
    </source>
</reference>
<dbReference type="Gene3D" id="3.30.1360.60">
    <property type="entry name" value="Glucose permease domain IIB"/>
    <property type="match status" value="1"/>
</dbReference>
<dbReference type="Pfam" id="PF00367">
    <property type="entry name" value="PTS_EIIB"/>
    <property type="match status" value="1"/>
</dbReference>
<feature type="transmembrane region" description="Helical" evidence="12">
    <location>
        <begin position="283"/>
        <end position="306"/>
    </location>
</feature>
<dbReference type="EMBL" id="AP026802">
    <property type="protein sequence ID" value="BDR57989.1"/>
    <property type="molecule type" value="Genomic_DNA"/>
</dbReference>
<dbReference type="InterPro" id="IPR011055">
    <property type="entry name" value="Dup_hybrid_motif"/>
</dbReference>
<evidence type="ECO:0000256" key="8">
    <source>
        <dbReference type="ARBA" id="ARBA00022777"/>
    </source>
</evidence>
<dbReference type="InterPro" id="IPR001996">
    <property type="entry name" value="PTS_IIB_1"/>
</dbReference>
<dbReference type="GO" id="GO:0008982">
    <property type="term" value="F:protein-N(PI)-phosphohistidine-sugar phosphotransferase activity"/>
    <property type="evidence" value="ECO:0007669"/>
    <property type="project" value="InterPro"/>
</dbReference>
<organism evidence="16 17">
    <name type="scientific">Xylocopilactobacillus apicola</name>
    <dbReference type="NCBI Taxonomy" id="2932184"/>
    <lineage>
        <taxon>Bacteria</taxon>
        <taxon>Bacillati</taxon>
        <taxon>Bacillota</taxon>
        <taxon>Bacilli</taxon>
        <taxon>Lactobacillales</taxon>
        <taxon>Lactobacillaceae</taxon>
        <taxon>Xylocopilactobacillus</taxon>
    </lineage>
</organism>
<evidence type="ECO:0000256" key="6">
    <source>
        <dbReference type="ARBA" id="ARBA00022683"/>
    </source>
</evidence>
<evidence type="ECO:0000256" key="9">
    <source>
        <dbReference type="ARBA" id="ARBA00022989"/>
    </source>
</evidence>
<feature type="transmembrane region" description="Helical" evidence="12">
    <location>
        <begin position="103"/>
        <end position="134"/>
    </location>
</feature>
<evidence type="ECO:0000256" key="11">
    <source>
        <dbReference type="PROSITE-ProRule" id="PRU00421"/>
    </source>
</evidence>
<dbReference type="Proteomes" id="UP001321861">
    <property type="component" value="Chromosome"/>
</dbReference>
<keyword evidence="7 12" id="KW-0812">Transmembrane</keyword>
<evidence type="ECO:0000259" key="15">
    <source>
        <dbReference type="PROSITE" id="PS51103"/>
    </source>
</evidence>
<keyword evidence="3" id="KW-1003">Cell membrane</keyword>
<evidence type="ECO:0000259" key="13">
    <source>
        <dbReference type="PROSITE" id="PS51093"/>
    </source>
</evidence>
<dbReference type="RefSeq" id="WP_317635913.1">
    <property type="nucleotide sequence ID" value="NZ_AP026802.1"/>
</dbReference>
<evidence type="ECO:0000313" key="16">
    <source>
        <dbReference type="EMBL" id="BDR57989.1"/>
    </source>
</evidence>
<feature type="active site" description="Phosphocysteine intermediate; for EIIB activity" evidence="11">
    <location>
        <position position="27"/>
    </location>
</feature>
<keyword evidence="17" id="KW-1185">Reference proteome</keyword>
<evidence type="ECO:0000256" key="12">
    <source>
        <dbReference type="SAM" id="Phobius"/>
    </source>
</evidence>
<feature type="transmembrane region" description="Helical" evidence="12">
    <location>
        <begin position="244"/>
        <end position="263"/>
    </location>
</feature>
<evidence type="ECO:0000256" key="10">
    <source>
        <dbReference type="ARBA" id="ARBA00023136"/>
    </source>
</evidence>
<feature type="transmembrane region" description="Helical" evidence="12">
    <location>
        <begin position="140"/>
        <end position="161"/>
    </location>
</feature>
<dbReference type="GO" id="GO:0009401">
    <property type="term" value="P:phosphoenolpyruvate-dependent sugar phosphotransferase system"/>
    <property type="evidence" value="ECO:0007669"/>
    <property type="project" value="UniProtKB-KW"/>
</dbReference>